<dbReference type="PANTHER" id="PTHR11735:SF6">
    <property type="entry name" value="TRNA N6-ADENOSINE THREONYLCARBAMOYLTRANSFERASE, MITOCHONDRIAL"/>
    <property type="match status" value="1"/>
</dbReference>
<dbReference type="EMBL" id="PKSL01000024">
    <property type="protein sequence ID" value="POW13500.1"/>
    <property type="molecule type" value="Genomic_DNA"/>
</dbReference>
<evidence type="ECO:0000256" key="4">
    <source>
        <dbReference type="ARBA" id="ARBA00022723"/>
    </source>
</evidence>
<evidence type="ECO:0000313" key="9">
    <source>
        <dbReference type="Proteomes" id="UP000239156"/>
    </source>
</evidence>
<dbReference type="GO" id="GO:0005739">
    <property type="term" value="C:mitochondrion"/>
    <property type="evidence" value="ECO:0007669"/>
    <property type="project" value="TreeGrafter"/>
</dbReference>
<dbReference type="VEuPathDB" id="FungiDB:PSTT_03646"/>
<protein>
    <recommendedName>
        <fullName evidence="1">N(6)-L-threonylcarbamoyladenine synthase</fullName>
        <ecNumber evidence="1">2.3.1.234</ecNumber>
    </recommendedName>
</protein>
<evidence type="ECO:0000313" key="8">
    <source>
        <dbReference type="EMBL" id="POW13500.1"/>
    </source>
</evidence>
<evidence type="ECO:0000256" key="1">
    <source>
        <dbReference type="ARBA" id="ARBA00012156"/>
    </source>
</evidence>
<dbReference type="Gene3D" id="3.30.420.40">
    <property type="match status" value="2"/>
</dbReference>
<dbReference type="GO" id="GO:0072670">
    <property type="term" value="P:mitochondrial tRNA threonylcarbamoyladenosine modification"/>
    <property type="evidence" value="ECO:0007669"/>
    <property type="project" value="TreeGrafter"/>
</dbReference>
<dbReference type="VEuPathDB" id="FungiDB:PSHT_15058"/>
<keyword evidence="9" id="KW-1185">Reference proteome</keyword>
<feature type="domain" description="Gcp-like" evidence="7">
    <location>
        <begin position="41"/>
        <end position="335"/>
    </location>
</feature>
<dbReference type="Pfam" id="PF00814">
    <property type="entry name" value="TsaD"/>
    <property type="match status" value="1"/>
</dbReference>
<proteinExistence type="predicted"/>
<dbReference type="AlphaFoldDB" id="A0A2S4VVG9"/>
<organism evidence="8 9">
    <name type="scientific">Puccinia striiformis</name>
    <dbReference type="NCBI Taxonomy" id="27350"/>
    <lineage>
        <taxon>Eukaryota</taxon>
        <taxon>Fungi</taxon>
        <taxon>Dikarya</taxon>
        <taxon>Basidiomycota</taxon>
        <taxon>Pucciniomycotina</taxon>
        <taxon>Pucciniomycetes</taxon>
        <taxon>Pucciniales</taxon>
        <taxon>Pucciniaceae</taxon>
        <taxon>Puccinia</taxon>
    </lineage>
</organism>
<keyword evidence="2" id="KW-0808">Transferase</keyword>
<keyword evidence="4" id="KW-0479">Metal-binding</keyword>
<dbReference type="NCBIfam" id="TIGR00329">
    <property type="entry name" value="gcp_kae1"/>
    <property type="match status" value="1"/>
</dbReference>
<comment type="catalytic activity">
    <reaction evidence="6">
        <text>L-threonylcarbamoyladenylate + adenosine(37) in tRNA = N(6)-L-threonylcarbamoyladenosine(37) in tRNA + AMP + H(+)</text>
        <dbReference type="Rhea" id="RHEA:37059"/>
        <dbReference type="Rhea" id="RHEA-COMP:10162"/>
        <dbReference type="Rhea" id="RHEA-COMP:10163"/>
        <dbReference type="ChEBI" id="CHEBI:15378"/>
        <dbReference type="ChEBI" id="CHEBI:73682"/>
        <dbReference type="ChEBI" id="CHEBI:74411"/>
        <dbReference type="ChEBI" id="CHEBI:74418"/>
        <dbReference type="ChEBI" id="CHEBI:456215"/>
        <dbReference type="EC" id="2.3.1.234"/>
    </reaction>
</comment>
<accession>A0A2S4VVG9</accession>
<dbReference type="GO" id="GO:0046872">
    <property type="term" value="F:metal ion binding"/>
    <property type="evidence" value="ECO:0007669"/>
    <property type="project" value="UniProtKB-KW"/>
</dbReference>
<evidence type="ECO:0000256" key="2">
    <source>
        <dbReference type="ARBA" id="ARBA00022679"/>
    </source>
</evidence>
<dbReference type="InterPro" id="IPR043129">
    <property type="entry name" value="ATPase_NBD"/>
</dbReference>
<evidence type="ECO:0000256" key="3">
    <source>
        <dbReference type="ARBA" id="ARBA00022694"/>
    </source>
</evidence>
<evidence type="ECO:0000259" key="7">
    <source>
        <dbReference type="Pfam" id="PF00814"/>
    </source>
</evidence>
<gene>
    <name evidence="8" type="ORF">PSTT_03646</name>
</gene>
<dbReference type="PRINTS" id="PR00789">
    <property type="entry name" value="OSIALOPTASE"/>
</dbReference>
<dbReference type="PANTHER" id="PTHR11735">
    <property type="entry name" value="TRNA N6-ADENOSINE THREONYLCARBAMOYLTRANSFERASE"/>
    <property type="match status" value="1"/>
</dbReference>
<keyword evidence="5" id="KW-0012">Acyltransferase</keyword>
<keyword evidence="3" id="KW-0819">tRNA processing</keyword>
<dbReference type="GO" id="GO:0061711">
    <property type="term" value="F:tRNA N(6)-L-threonylcarbamoyladenine synthase activity"/>
    <property type="evidence" value="ECO:0007669"/>
    <property type="project" value="UniProtKB-EC"/>
</dbReference>
<feature type="non-terminal residue" evidence="8">
    <location>
        <position position="1"/>
    </location>
</feature>
<dbReference type="SUPFAM" id="SSF53067">
    <property type="entry name" value="Actin-like ATPase domain"/>
    <property type="match status" value="2"/>
</dbReference>
<evidence type="ECO:0000256" key="5">
    <source>
        <dbReference type="ARBA" id="ARBA00023315"/>
    </source>
</evidence>
<dbReference type="InterPro" id="IPR000905">
    <property type="entry name" value="Gcp-like_dom"/>
</dbReference>
<feature type="non-terminal residue" evidence="8">
    <location>
        <position position="376"/>
    </location>
</feature>
<comment type="caution">
    <text evidence="8">The sequence shown here is derived from an EMBL/GenBank/DDBJ whole genome shotgun (WGS) entry which is preliminary data.</text>
</comment>
<dbReference type="Proteomes" id="UP000239156">
    <property type="component" value="Unassembled WGS sequence"/>
</dbReference>
<name>A0A2S4VVG9_9BASI</name>
<dbReference type="EC" id="2.3.1.234" evidence="1"/>
<evidence type="ECO:0000256" key="6">
    <source>
        <dbReference type="ARBA" id="ARBA00048117"/>
    </source>
</evidence>
<dbReference type="InterPro" id="IPR017861">
    <property type="entry name" value="KAE1/TsaD"/>
</dbReference>
<reference evidence="8" key="1">
    <citation type="submission" date="2017-12" db="EMBL/GenBank/DDBJ databases">
        <title>Gene loss provides genomic basis for host adaptation in cereal stripe rust fungi.</title>
        <authorList>
            <person name="Xia C."/>
        </authorList>
    </citation>
    <scope>NUCLEOTIDE SEQUENCE [LARGE SCALE GENOMIC DNA]</scope>
    <source>
        <strain evidence="8">93-210</strain>
    </source>
</reference>
<sequence>YLSQSGTIRADSTADVETKKTPTARNRVFLRRLVCIHQRRILSNIRLSQNQIHKPFEGIHPYHAIHAHQINLPIAIGKALQQADLKLTDLHGIAYTRGPGIAGCLAVGATAAKTLSISTGIPLVAVHHMQAHALTPLLTSDQPIRFPFLSLLVSGGHTMLVLVNSTNEFKILANTADKPIGLAIDKISRALDIPWPEGPISPGSALEKFVQQSHSEVKIEPLPVALRTGPSVFSFCGLQTATVRRLHPLSTVDEKRAIGKEFLNAAFAQLERKISYWFKQLDHLYLSGLVISGGVGSNLILRSRIKTLLETIDPKLQLYIPPVELCTDNAAMVAWLGLDKLNRGVLAGMDDPVLAKWSIEDAEEEGHHQNIPTTIS</sequence>
<dbReference type="CDD" id="cd24134">
    <property type="entry name" value="ASKHA_NBD_OSGEPL1_QRI7_euk"/>
    <property type="match status" value="1"/>
</dbReference>